<reference evidence="1 2" key="1">
    <citation type="journal article" date="2022" name="New Phytol.">
        <title>Ecological generalism drives hyperdiversity of secondary metabolite gene clusters in xylarialean endophytes.</title>
        <authorList>
            <person name="Franco M.E.E."/>
            <person name="Wisecaver J.H."/>
            <person name="Arnold A.E."/>
            <person name="Ju Y.M."/>
            <person name="Slot J.C."/>
            <person name="Ahrendt S."/>
            <person name="Moore L.P."/>
            <person name="Eastman K.E."/>
            <person name="Scott K."/>
            <person name="Konkel Z."/>
            <person name="Mondo S.J."/>
            <person name="Kuo A."/>
            <person name="Hayes R.D."/>
            <person name="Haridas S."/>
            <person name="Andreopoulos B."/>
            <person name="Riley R."/>
            <person name="LaButti K."/>
            <person name="Pangilinan J."/>
            <person name="Lipzen A."/>
            <person name="Amirebrahimi M."/>
            <person name="Yan J."/>
            <person name="Adam C."/>
            <person name="Keymanesh K."/>
            <person name="Ng V."/>
            <person name="Louie K."/>
            <person name="Northen T."/>
            <person name="Drula E."/>
            <person name="Henrissat B."/>
            <person name="Hsieh H.M."/>
            <person name="Youens-Clark K."/>
            <person name="Lutzoni F."/>
            <person name="Miadlikowska J."/>
            <person name="Eastwood D.C."/>
            <person name="Hamelin R.C."/>
            <person name="Grigoriev I.V."/>
            <person name="U'Ren J.M."/>
        </authorList>
    </citation>
    <scope>NUCLEOTIDE SEQUENCE [LARGE SCALE GENOMIC DNA]</scope>
    <source>
        <strain evidence="1 2">ER1909</strain>
    </source>
</reference>
<gene>
    <name evidence="1" type="ORF">F4821DRAFT_246668</name>
</gene>
<evidence type="ECO:0000313" key="1">
    <source>
        <dbReference type="EMBL" id="KAI6082610.1"/>
    </source>
</evidence>
<name>A0ACC0CQN9_9PEZI</name>
<comment type="caution">
    <text evidence="1">The sequence shown here is derived from an EMBL/GenBank/DDBJ whole genome shotgun (WGS) entry which is preliminary data.</text>
</comment>
<dbReference type="Proteomes" id="UP001497680">
    <property type="component" value="Unassembled WGS sequence"/>
</dbReference>
<protein>
    <submittedName>
        <fullName evidence="1">Uncharacterized protein</fullName>
    </submittedName>
</protein>
<sequence length="559" mass="63571">MSDESDIEDAGEPLFNDLIDDEAIESDDESEESEDSEPIVPFPQFMRLPPELRERVWEFFNPDLKDHRVFRLNVMSSPPELWESAQLYQQTAPARTMLSTYSESRGIALRHYPHTLDIRGGRGVLRFHGERDVVLLGASLKGYGLDAFTSIIRNVQYLALDLVDWDDRTSELLLSSATQHLKAVFKLYASQLCRKDKLAWCASDWAHRYEHQKLEDYGYGIDREYNFMYCWPDLAKHEALALENALLPITDESSARRMTCWPMIEFEYISGQKEMDRYQKICDMVAWGRDDSTGSYSGSEEEPGSTEDEYESEGIDDATVDSQDDATEDEDDLVVHSGSEEEEYEEQDVSVFNGFSPIQDEGPELHLGDEVEAGNFSSIEPESPNHDGDESSPDVSDEEPIRKTVRNKRRIVSSDNEDDAEEEGQGSPLPIRSAKRSRIVLSDTEDEDEEDGGRVAKRRDRRITVDESEDDEAVEEEVEDEDESEDEEPVKAKPMSIFEKLSQFRDDNPVSPGSDEESDPEGSMRADEFDDDERADDDDGSFVEGGYEDTFDDGFDGGY</sequence>
<keyword evidence="2" id="KW-1185">Reference proteome</keyword>
<dbReference type="EMBL" id="MU394367">
    <property type="protein sequence ID" value="KAI6082610.1"/>
    <property type="molecule type" value="Genomic_DNA"/>
</dbReference>
<organism evidence="1 2">
    <name type="scientific">Hypoxylon rubiginosum</name>
    <dbReference type="NCBI Taxonomy" id="110542"/>
    <lineage>
        <taxon>Eukaryota</taxon>
        <taxon>Fungi</taxon>
        <taxon>Dikarya</taxon>
        <taxon>Ascomycota</taxon>
        <taxon>Pezizomycotina</taxon>
        <taxon>Sordariomycetes</taxon>
        <taxon>Xylariomycetidae</taxon>
        <taxon>Xylariales</taxon>
        <taxon>Hypoxylaceae</taxon>
        <taxon>Hypoxylon</taxon>
    </lineage>
</organism>
<evidence type="ECO:0000313" key="2">
    <source>
        <dbReference type="Proteomes" id="UP001497680"/>
    </source>
</evidence>
<proteinExistence type="predicted"/>
<accession>A0ACC0CQN9</accession>